<feature type="region of interest" description="Disordered" evidence="1">
    <location>
        <begin position="93"/>
        <end position="379"/>
    </location>
</feature>
<dbReference type="Proteomes" id="UP001176961">
    <property type="component" value="Unassembled WGS sequence"/>
</dbReference>
<sequence length="703" mass="80581">MSAIRGPRYQQQQRKKPVVEDELHSYMMPLEHHDDNDGHEMYSMPYYEEEEAQDDYERKTHAFERSQRAIKEQRNNVAFRPERHVARIEITNGEKDGRNDVDCADDEHARKSVTKIREVTAVQRSFSEHRNGRVGPTTRSSPPPPPAPNMRTPDKINLNKVVVNVQKQELSVERKGDERYKRSTEPNGRNSPAKNSPEKLPRSRQDHMAGKMVVVHMERAPQTPPLRATESRSSASRRPSTNPFAKGAENRRENESDVMNQQVHNVQEVVQRMNSGDWPIKIDEEEHENRDNQQRREREPPSQRSASRAHNWETLKRDKPMRESDRQRSNPEQEQQRAEQRNHFENKNREIEREQPSQADETGYRSDSSDQCEHTTVSTDSAFASEGCVKTHQLDILGSHKVSPGSAKHLDEEARKLLLYFKSHRMLLNYLGIGLTETLWHYISALPMQNVHISVAEEIRPNSRPINGNAEAYVSSHTAPSRKSPPPGNKSPRLVALERQLRTDDLANEFAERSRGYSSDGEGKQSEARGGRFVKKSAAALIAKKQGYALQNGTDEPNSSEIVDPRIASEIRALREREDELRRSRTELGLPTLDDVMRKFDHRAFTQTNLRSARSYDQLHQIGNEGYYFRTAELIGAMFCAYPSPTTHHSSNQQKKKEVNFFVLLPFITPPKSTGKATNNFVKKAAAGARKRKNRASNKEECE</sequence>
<proteinExistence type="predicted"/>
<feature type="compositionally biased region" description="Polar residues" evidence="1">
    <location>
        <begin position="185"/>
        <end position="194"/>
    </location>
</feature>
<keyword evidence="3" id="KW-1185">Reference proteome</keyword>
<dbReference type="EMBL" id="CATQJL010000316">
    <property type="protein sequence ID" value="CAJ0606517.1"/>
    <property type="molecule type" value="Genomic_DNA"/>
</dbReference>
<comment type="caution">
    <text evidence="2">The sequence shown here is derived from an EMBL/GenBank/DDBJ whole genome shotgun (WGS) entry which is preliminary data.</text>
</comment>
<feature type="compositionally biased region" description="Basic and acidic residues" evidence="1">
    <location>
        <begin position="362"/>
        <end position="373"/>
    </location>
</feature>
<organism evidence="2 3">
    <name type="scientific">Cylicocyclus nassatus</name>
    <name type="common">Nematode worm</name>
    <dbReference type="NCBI Taxonomy" id="53992"/>
    <lineage>
        <taxon>Eukaryota</taxon>
        <taxon>Metazoa</taxon>
        <taxon>Ecdysozoa</taxon>
        <taxon>Nematoda</taxon>
        <taxon>Chromadorea</taxon>
        <taxon>Rhabditida</taxon>
        <taxon>Rhabditina</taxon>
        <taxon>Rhabditomorpha</taxon>
        <taxon>Strongyloidea</taxon>
        <taxon>Strongylidae</taxon>
        <taxon>Cylicocyclus</taxon>
    </lineage>
</organism>
<evidence type="ECO:0000313" key="3">
    <source>
        <dbReference type="Proteomes" id="UP001176961"/>
    </source>
</evidence>
<reference evidence="2" key="1">
    <citation type="submission" date="2023-07" db="EMBL/GenBank/DDBJ databases">
        <authorList>
            <consortium name="CYATHOMIX"/>
        </authorList>
    </citation>
    <scope>NUCLEOTIDE SEQUENCE</scope>
    <source>
        <strain evidence="2">N/A</strain>
    </source>
</reference>
<feature type="region of interest" description="Disordered" evidence="1">
    <location>
        <begin position="1"/>
        <end position="22"/>
    </location>
</feature>
<feature type="region of interest" description="Disordered" evidence="1">
    <location>
        <begin position="467"/>
        <end position="492"/>
    </location>
</feature>
<evidence type="ECO:0000313" key="2">
    <source>
        <dbReference type="EMBL" id="CAJ0606517.1"/>
    </source>
</evidence>
<feature type="compositionally biased region" description="Basic and acidic residues" evidence="1">
    <location>
        <begin position="310"/>
        <end position="355"/>
    </location>
</feature>
<name>A0AA36MEI5_CYLNA</name>
<feature type="compositionally biased region" description="Basic and acidic residues" evidence="1">
    <location>
        <begin position="280"/>
        <end position="301"/>
    </location>
</feature>
<feature type="compositionally biased region" description="Basic and acidic residues" evidence="1">
    <location>
        <begin position="196"/>
        <end position="209"/>
    </location>
</feature>
<accession>A0AA36MEI5</accession>
<protein>
    <submittedName>
        <fullName evidence="2">Uncharacterized protein</fullName>
    </submittedName>
</protein>
<gene>
    <name evidence="2" type="ORF">CYNAS_LOCUS18500</name>
</gene>
<feature type="compositionally biased region" description="Low complexity" evidence="1">
    <location>
        <begin position="159"/>
        <end position="168"/>
    </location>
</feature>
<feature type="compositionally biased region" description="Basic and acidic residues" evidence="1">
    <location>
        <begin position="93"/>
        <end position="118"/>
    </location>
</feature>
<evidence type="ECO:0000256" key="1">
    <source>
        <dbReference type="SAM" id="MobiDB-lite"/>
    </source>
</evidence>
<feature type="region of interest" description="Disordered" evidence="1">
    <location>
        <begin position="509"/>
        <end position="530"/>
    </location>
</feature>
<feature type="compositionally biased region" description="Low complexity" evidence="1">
    <location>
        <begin position="227"/>
        <end position="241"/>
    </location>
</feature>
<dbReference type="AlphaFoldDB" id="A0AA36MEI5"/>
<feature type="region of interest" description="Disordered" evidence="1">
    <location>
        <begin position="676"/>
        <end position="703"/>
    </location>
</feature>
<feature type="compositionally biased region" description="Low complexity" evidence="1">
    <location>
        <begin position="258"/>
        <end position="271"/>
    </location>
</feature>
<feature type="compositionally biased region" description="Basic and acidic residues" evidence="1">
    <location>
        <begin position="170"/>
        <end position="184"/>
    </location>
</feature>